<comment type="caution">
    <text evidence="8">The sequence shown here is derived from an EMBL/GenBank/DDBJ whole genome shotgun (WGS) entry which is preliminary data.</text>
</comment>
<dbReference type="SUPFAM" id="SSF118116">
    <property type="entry name" value="DNA mismatch repair protein MutL"/>
    <property type="match status" value="1"/>
</dbReference>
<dbReference type="PROSITE" id="PS00058">
    <property type="entry name" value="DNA_MISMATCH_REPAIR_1"/>
    <property type="match status" value="1"/>
</dbReference>
<dbReference type="CDD" id="cd00782">
    <property type="entry name" value="MutL_Trans"/>
    <property type="match status" value="1"/>
</dbReference>
<dbReference type="GO" id="GO:0016887">
    <property type="term" value="F:ATP hydrolysis activity"/>
    <property type="evidence" value="ECO:0007669"/>
    <property type="project" value="InterPro"/>
</dbReference>
<dbReference type="InterPro" id="IPR042120">
    <property type="entry name" value="MutL_C_dimsub"/>
</dbReference>
<feature type="domain" description="DNA mismatch repair protein S5" evidence="7">
    <location>
        <begin position="223"/>
        <end position="345"/>
    </location>
</feature>
<dbReference type="InterPro" id="IPR020568">
    <property type="entry name" value="Ribosomal_Su5_D2-typ_SF"/>
</dbReference>
<dbReference type="STRING" id="1300349.I603_0792"/>
<dbReference type="FunFam" id="3.30.565.10:FF:000003">
    <property type="entry name" value="DNA mismatch repair endonuclease MutL"/>
    <property type="match status" value="1"/>
</dbReference>
<dbReference type="EMBL" id="LZYB01000001">
    <property type="protein sequence ID" value="OBV12661.1"/>
    <property type="molecule type" value="Genomic_DNA"/>
</dbReference>
<dbReference type="InterPro" id="IPR038973">
    <property type="entry name" value="MutL/Mlh/Pms-like"/>
</dbReference>
<dbReference type="Pfam" id="PF01119">
    <property type="entry name" value="DNA_mis_repair"/>
    <property type="match status" value="1"/>
</dbReference>
<evidence type="ECO:0000313" key="9">
    <source>
        <dbReference type="Proteomes" id="UP000092484"/>
    </source>
</evidence>
<dbReference type="PATRIC" id="fig|1300349.4.peg.786"/>
<evidence type="ECO:0000259" key="7">
    <source>
        <dbReference type="SMART" id="SM01340"/>
    </source>
</evidence>
<proteinExistence type="inferred from homology"/>
<evidence type="ECO:0000256" key="3">
    <source>
        <dbReference type="ARBA" id="ARBA00022763"/>
    </source>
</evidence>
<dbReference type="GO" id="GO:0005524">
    <property type="term" value="F:ATP binding"/>
    <property type="evidence" value="ECO:0007669"/>
    <property type="project" value="InterPro"/>
</dbReference>
<keyword evidence="4 5" id="KW-0234">DNA repair</keyword>
<dbReference type="InterPro" id="IPR013507">
    <property type="entry name" value="DNA_mismatch_S5_2-like"/>
</dbReference>
<dbReference type="NCBIfam" id="TIGR00585">
    <property type="entry name" value="mutl"/>
    <property type="match status" value="1"/>
</dbReference>
<dbReference type="AlphaFoldDB" id="A0A1A7BLQ5"/>
<dbReference type="SMART" id="SM00853">
    <property type="entry name" value="MutL_C"/>
    <property type="match status" value="1"/>
</dbReference>
<dbReference type="SUPFAM" id="SSF55874">
    <property type="entry name" value="ATPase domain of HSP90 chaperone/DNA topoisomerase II/histidine kinase"/>
    <property type="match status" value="1"/>
</dbReference>
<dbReference type="InterPro" id="IPR037198">
    <property type="entry name" value="MutL_C_sf"/>
</dbReference>
<dbReference type="Gene3D" id="3.30.565.10">
    <property type="entry name" value="Histidine kinase-like ATPase, C-terminal domain"/>
    <property type="match status" value="1"/>
</dbReference>
<dbReference type="InterPro" id="IPR014790">
    <property type="entry name" value="MutL_C"/>
</dbReference>
<evidence type="ECO:0000256" key="5">
    <source>
        <dbReference type="HAMAP-Rule" id="MF_00149"/>
    </source>
</evidence>
<feature type="domain" description="MutL C-terminal dimerisation" evidence="6">
    <location>
        <begin position="431"/>
        <end position="580"/>
    </location>
</feature>
<dbReference type="GO" id="GO:0006298">
    <property type="term" value="P:mismatch repair"/>
    <property type="evidence" value="ECO:0007669"/>
    <property type="project" value="UniProtKB-UniRule"/>
</dbReference>
<dbReference type="Gene3D" id="3.30.1540.20">
    <property type="entry name" value="MutL, C-terminal domain, dimerisation subdomain"/>
    <property type="match status" value="1"/>
</dbReference>
<reference evidence="8 9" key="1">
    <citation type="submission" date="2016-06" db="EMBL/GenBank/DDBJ databases">
        <title>Genome sequence of Porphyrobacter dokdonensis DSW-74.</title>
        <authorList>
            <person name="Kim J.F."/>
            <person name="Song J.Y."/>
        </authorList>
    </citation>
    <scope>NUCLEOTIDE SEQUENCE [LARGE SCALE GENOMIC DNA]</scope>
    <source>
        <strain evidence="8 9">DSW-74</strain>
    </source>
</reference>
<dbReference type="RefSeq" id="WP_068862449.1">
    <property type="nucleotide sequence ID" value="NZ_LZYB01000001.1"/>
</dbReference>
<dbReference type="Gene3D" id="3.30.230.10">
    <property type="match status" value="1"/>
</dbReference>
<accession>A0A1A7BLQ5</accession>
<dbReference type="Gene3D" id="3.30.1370.100">
    <property type="entry name" value="MutL, C-terminal domain, regulatory subdomain"/>
    <property type="match status" value="1"/>
</dbReference>
<protein>
    <recommendedName>
        <fullName evidence="2 5">DNA mismatch repair protein MutL</fullName>
    </recommendedName>
</protein>
<evidence type="ECO:0000256" key="4">
    <source>
        <dbReference type="ARBA" id="ARBA00023204"/>
    </source>
</evidence>
<evidence type="ECO:0000259" key="6">
    <source>
        <dbReference type="SMART" id="SM00853"/>
    </source>
</evidence>
<dbReference type="GO" id="GO:0032300">
    <property type="term" value="C:mismatch repair complex"/>
    <property type="evidence" value="ECO:0007669"/>
    <property type="project" value="InterPro"/>
</dbReference>
<dbReference type="InterPro" id="IPR014762">
    <property type="entry name" value="DNA_mismatch_repair_CS"/>
</dbReference>
<dbReference type="SUPFAM" id="SSF54211">
    <property type="entry name" value="Ribosomal protein S5 domain 2-like"/>
    <property type="match status" value="1"/>
</dbReference>
<keyword evidence="3 5" id="KW-0227">DNA damage</keyword>
<keyword evidence="9" id="KW-1185">Reference proteome</keyword>
<dbReference type="NCBIfam" id="NF000953">
    <property type="entry name" value="PRK00095.2-4"/>
    <property type="match status" value="1"/>
</dbReference>
<sequence>MPEIRRLPSVLVNRIAAGEVVERPAAALKELVENAIDAGARRIGVVLAEGGLHRIEVVDDGCGMSPEAMALALERHATSKLPDSLIGPDGAIELVTTLGFRGEALPSIASVARLTIESRPNHNDGAGAAEGWRRVVDHGALLIDEPAALPPGTRVRVEELFAKVPARRKFLRTARSEYAACLDVVRRLAMARPDIAFVLETLGEGGKRTVLSLQAGEELATRVARIIAHELKDNSVAIELERDTPHGVMRLTGVAGLPTWNRGVADHQYLFVNGRPVKDRLLVGAVRGAYADMLARDRHAVLALFLDVPPQDVDVNVHPAKTEVRFRDSAGVRGFIVSGLRQALATGDRRSAQGPDRGAMARWVSEPVAATPASVSPTLESIFSGRDWTAPQSQVSEARPAWNAPLAQPQGRAEEAAPIPEQAQSYPLGIARGQVANTYIVAEASDGLVLVDQHAAHERLVLERLRAAGADESVRRSQALLVPDVIEMDEVDCDRLEDAAEGLARYGLVIERFGPSAMLVRAVPSAIAKADTAKLLTDLADDIAKHGKQEDSGALLLAERLELVLATMACHGSVRAGRVLSVAEMNALLREMEATPRSGQCNHGRPTWVKLSMEDVEKLFGRH</sequence>
<dbReference type="CDD" id="cd16926">
    <property type="entry name" value="HATPase_MutL-MLH-PMS-like"/>
    <property type="match status" value="1"/>
</dbReference>
<dbReference type="InterPro" id="IPR042121">
    <property type="entry name" value="MutL_C_regsub"/>
</dbReference>
<dbReference type="HAMAP" id="MF_00149">
    <property type="entry name" value="DNA_mis_repair"/>
    <property type="match status" value="1"/>
</dbReference>
<dbReference type="GO" id="GO:0030983">
    <property type="term" value="F:mismatched DNA binding"/>
    <property type="evidence" value="ECO:0007669"/>
    <property type="project" value="InterPro"/>
</dbReference>
<comment type="function">
    <text evidence="5">This protein is involved in the repair of mismatches in DNA. It is required for dam-dependent methyl-directed DNA mismatch repair. May act as a 'molecular matchmaker', a protein that promotes the formation of a stable complex between two or more DNA-binding proteins in an ATP-dependent manner without itself being part of a final effector complex.</text>
</comment>
<dbReference type="SMART" id="SM01340">
    <property type="entry name" value="DNA_mis_repair"/>
    <property type="match status" value="1"/>
</dbReference>
<dbReference type="InterPro" id="IPR020667">
    <property type="entry name" value="DNA_mismatch_repair_MutL"/>
</dbReference>
<organism evidence="8 9">
    <name type="scientific">Erythrobacter dokdonensis DSW-74</name>
    <dbReference type="NCBI Taxonomy" id="1300349"/>
    <lineage>
        <taxon>Bacteria</taxon>
        <taxon>Pseudomonadati</taxon>
        <taxon>Pseudomonadota</taxon>
        <taxon>Alphaproteobacteria</taxon>
        <taxon>Sphingomonadales</taxon>
        <taxon>Erythrobacteraceae</taxon>
        <taxon>Erythrobacter/Porphyrobacter group</taxon>
        <taxon>Erythrobacter</taxon>
    </lineage>
</organism>
<dbReference type="GO" id="GO:0140664">
    <property type="term" value="F:ATP-dependent DNA damage sensor activity"/>
    <property type="evidence" value="ECO:0007669"/>
    <property type="project" value="InterPro"/>
</dbReference>
<evidence type="ECO:0000313" key="8">
    <source>
        <dbReference type="EMBL" id="OBV12661.1"/>
    </source>
</evidence>
<dbReference type="Proteomes" id="UP000092484">
    <property type="component" value="Unassembled WGS sequence"/>
</dbReference>
<comment type="similarity">
    <text evidence="1 5">Belongs to the DNA mismatch repair MutL/HexB family.</text>
</comment>
<dbReference type="Pfam" id="PF13589">
    <property type="entry name" value="HATPase_c_3"/>
    <property type="match status" value="1"/>
</dbReference>
<dbReference type="InterPro" id="IPR002099">
    <property type="entry name" value="MutL/Mlh/PMS"/>
</dbReference>
<dbReference type="InterPro" id="IPR036890">
    <property type="entry name" value="HATPase_C_sf"/>
</dbReference>
<evidence type="ECO:0000256" key="1">
    <source>
        <dbReference type="ARBA" id="ARBA00006082"/>
    </source>
</evidence>
<dbReference type="PANTHER" id="PTHR10073:SF12">
    <property type="entry name" value="DNA MISMATCH REPAIR PROTEIN MLH1"/>
    <property type="match status" value="1"/>
</dbReference>
<evidence type="ECO:0000256" key="2">
    <source>
        <dbReference type="ARBA" id="ARBA00021975"/>
    </source>
</evidence>
<name>A0A1A7BLQ5_9SPHN</name>
<gene>
    <name evidence="5" type="primary">mutL</name>
    <name evidence="8" type="ORF">I603_0792</name>
</gene>
<dbReference type="PANTHER" id="PTHR10073">
    <property type="entry name" value="DNA MISMATCH REPAIR PROTEIN MLH, PMS, MUTL"/>
    <property type="match status" value="1"/>
</dbReference>
<dbReference type="Pfam" id="PF08676">
    <property type="entry name" value="MutL_C"/>
    <property type="match status" value="1"/>
</dbReference>
<dbReference type="InterPro" id="IPR014721">
    <property type="entry name" value="Ribsml_uS5_D2-typ_fold_subgr"/>
</dbReference>